<keyword evidence="2" id="KW-0521">NADP</keyword>
<sequence>MKLKDKIAIITGAASGIGYAVAKEMAKEGATIIVADINFEQAQKAAQNINEYGKAFAHSVDVRDAEAVKKLVDDVAEQHGRIDYMFNNAGIAIMGEMMEMSLEQWNRLFDINVRGVIYGTHAACNVMKKQGFGHIVNTASLAGIIPSPNLGAYSGTKHAVLGICKSLRIEAREFGIKVSAICPGVIDTPMVTDSEMINEEQLAVSREEIRENIQLTPYPVEKAARVIVKGVKKNKGIILITGHAHILSRLYRFFPGLSELIGRSYYKREKNIFAKKK</sequence>
<protein>
    <submittedName>
        <fullName evidence="6">Short-chain dehydrogenase</fullName>
    </submittedName>
</protein>
<dbReference type="InterPro" id="IPR036291">
    <property type="entry name" value="NAD(P)-bd_dom_sf"/>
</dbReference>
<evidence type="ECO:0000313" key="7">
    <source>
        <dbReference type="Proteomes" id="UP000326354"/>
    </source>
</evidence>
<evidence type="ECO:0000313" key="6">
    <source>
        <dbReference type="EMBL" id="BBM86784.1"/>
    </source>
</evidence>
<dbReference type="PANTHER" id="PTHR43391:SF14">
    <property type="entry name" value="DEHYDROGENASE_REDUCTASE SDR FAMILY PROTEIN 7-LIKE"/>
    <property type="match status" value="1"/>
</dbReference>
<evidence type="ECO:0000256" key="4">
    <source>
        <dbReference type="RuleBase" id="RU000363"/>
    </source>
</evidence>
<evidence type="ECO:0000259" key="5">
    <source>
        <dbReference type="SMART" id="SM00822"/>
    </source>
</evidence>
<dbReference type="SUPFAM" id="SSF51735">
    <property type="entry name" value="NAD(P)-binding Rossmann-fold domains"/>
    <property type="match status" value="1"/>
</dbReference>
<dbReference type="FunFam" id="3.40.50.720:FF:000084">
    <property type="entry name" value="Short-chain dehydrogenase reductase"/>
    <property type="match status" value="1"/>
</dbReference>
<dbReference type="InterPro" id="IPR057326">
    <property type="entry name" value="KR_dom"/>
</dbReference>
<dbReference type="PRINTS" id="PR00080">
    <property type="entry name" value="SDRFAMILY"/>
</dbReference>
<dbReference type="OrthoDB" id="9810734at2"/>
<accession>A0A5S9IRX2</accession>
<feature type="domain" description="Ketoreductase" evidence="5">
    <location>
        <begin position="6"/>
        <end position="188"/>
    </location>
</feature>
<dbReference type="KEGG" id="uam:UABAM_05172"/>
<keyword evidence="3" id="KW-0560">Oxidoreductase</keyword>
<gene>
    <name evidence="6" type="ORF">UABAM_05172</name>
</gene>
<dbReference type="PROSITE" id="PS00061">
    <property type="entry name" value="ADH_SHORT"/>
    <property type="match status" value="1"/>
</dbReference>
<dbReference type="InterPro" id="IPR002347">
    <property type="entry name" value="SDR_fam"/>
</dbReference>
<keyword evidence="7" id="KW-1185">Reference proteome</keyword>
<evidence type="ECO:0000256" key="2">
    <source>
        <dbReference type="ARBA" id="ARBA00022857"/>
    </source>
</evidence>
<dbReference type="GO" id="GO:0016491">
    <property type="term" value="F:oxidoreductase activity"/>
    <property type="evidence" value="ECO:0007669"/>
    <property type="project" value="UniProtKB-KW"/>
</dbReference>
<dbReference type="InterPro" id="IPR020904">
    <property type="entry name" value="Sc_DH/Rdtase_CS"/>
</dbReference>
<dbReference type="EMBL" id="AP019860">
    <property type="protein sequence ID" value="BBM86784.1"/>
    <property type="molecule type" value="Genomic_DNA"/>
</dbReference>
<dbReference type="PANTHER" id="PTHR43391">
    <property type="entry name" value="RETINOL DEHYDROGENASE-RELATED"/>
    <property type="match status" value="1"/>
</dbReference>
<reference evidence="6 7" key="1">
    <citation type="submission" date="2019-08" db="EMBL/GenBank/DDBJ databases">
        <title>Complete genome sequence of Candidatus Uab amorphum.</title>
        <authorList>
            <person name="Shiratori T."/>
            <person name="Suzuki S."/>
            <person name="Kakizawa Y."/>
            <person name="Ishida K."/>
        </authorList>
    </citation>
    <scope>NUCLEOTIDE SEQUENCE [LARGE SCALE GENOMIC DNA]</scope>
    <source>
        <strain evidence="6 7">SRT547</strain>
    </source>
</reference>
<dbReference type="Gene3D" id="3.40.50.720">
    <property type="entry name" value="NAD(P)-binding Rossmann-like Domain"/>
    <property type="match status" value="1"/>
</dbReference>
<name>A0A5S9IRX2_UABAM</name>
<dbReference type="Proteomes" id="UP000326354">
    <property type="component" value="Chromosome"/>
</dbReference>
<dbReference type="SMART" id="SM00822">
    <property type="entry name" value="PKS_KR"/>
    <property type="match status" value="1"/>
</dbReference>
<dbReference type="RefSeq" id="WP_151970826.1">
    <property type="nucleotide sequence ID" value="NZ_AP019860.1"/>
</dbReference>
<evidence type="ECO:0000256" key="3">
    <source>
        <dbReference type="ARBA" id="ARBA00023002"/>
    </source>
</evidence>
<organism evidence="6 7">
    <name type="scientific">Uabimicrobium amorphum</name>
    <dbReference type="NCBI Taxonomy" id="2596890"/>
    <lineage>
        <taxon>Bacteria</taxon>
        <taxon>Pseudomonadati</taxon>
        <taxon>Planctomycetota</taxon>
        <taxon>Candidatus Uabimicrobiia</taxon>
        <taxon>Candidatus Uabimicrobiales</taxon>
        <taxon>Candidatus Uabimicrobiaceae</taxon>
        <taxon>Candidatus Uabimicrobium</taxon>
    </lineage>
</organism>
<dbReference type="AlphaFoldDB" id="A0A5S9IRX2"/>
<evidence type="ECO:0000256" key="1">
    <source>
        <dbReference type="ARBA" id="ARBA00006484"/>
    </source>
</evidence>
<dbReference type="CDD" id="cd05233">
    <property type="entry name" value="SDR_c"/>
    <property type="match status" value="1"/>
</dbReference>
<comment type="similarity">
    <text evidence="1 4">Belongs to the short-chain dehydrogenases/reductases (SDR) family.</text>
</comment>
<dbReference type="PRINTS" id="PR00081">
    <property type="entry name" value="GDHRDH"/>
</dbReference>
<proteinExistence type="inferred from homology"/>
<dbReference type="Pfam" id="PF00106">
    <property type="entry name" value="adh_short"/>
    <property type="match status" value="1"/>
</dbReference>